<keyword evidence="1" id="KW-1133">Transmembrane helix</keyword>
<dbReference type="STRING" id="867904.Metho_2114"/>
<dbReference type="RefSeq" id="WP_015325444.1">
    <property type="nucleotide sequence ID" value="NC_019977.1"/>
</dbReference>
<keyword evidence="1" id="KW-0812">Transmembrane</keyword>
<dbReference type="Pfam" id="PF07752">
    <property type="entry name" value="S-layer"/>
    <property type="match status" value="2"/>
</dbReference>
<accession>L0L1Y2</accession>
<evidence type="ECO:0000259" key="2">
    <source>
        <dbReference type="Pfam" id="PF07752"/>
    </source>
</evidence>
<dbReference type="Gene3D" id="2.60.40.4190">
    <property type="match status" value="2"/>
</dbReference>
<gene>
    <name evidence="3" type="ordered locus">Metho_2114</name>
</gene>
<dbReference type="NCBIfam" id="TIGR01567">
    <property type="entry name" value="S_layer_rel_Mac"/>
    <property type="match status" value="2"/>
</dbReference>
<sequence length="1323" mass="143434" precursor="true">MKTRLGFAIYLVLILLAGGAIAIPSISDHSPASDLTSTVGDSQDFSVNINETADVTWFLNGTLVNTDEAVTTSTYSNDDASAGVYNVTAVTQNANGTDQYIWIWTVNSTPLTITGYNPDDTTPESITGESVNFDVTLNQEAEIRWLINGTEVDTATGASDSYSNSTALAGRHNVTAVASNMNGTEQRTWDWTVTNATNETLSITDFRPTDTTPESTTGTPIEFNITLNQEAEIRWLINGTVVDTATGTSDLYTNSTAVPGTYNVTAAASNANGSAQQIWGWTVTSATNETLSITDFTPTDTTPESITGTSMEFNVTLNQEAEIRWLINGTVVDTTAGTSDSYSNSTAVPGTYNVTAAVSNANGSAQQIWDWKVSNAEIGSPEITGFTPEEDPASVVGAYQNFTVETNQDVDIEWYIDGDLEQTNESVSFAALNVSDKATGSYNVTAIASNENGDAQKRWTWTVASKTYLSGDRIWDADANQSLDYTWTALSYSGFYYDLDTGEGSETMTVHLDSRSDRSIDREDLEYETTPITTDFEYGNWGKYQVIGFMAEKYFAGYLDTTRFTDEISVMSDGILSKVLLDESDKKSLYAGSSLTLEQGYALNIVEVDVNGNNVYVTLSKDGSQVDETIVRDNGTYVYEAEMGDSNDVPIIAVHFGNVFLGTEASAVFIDAIFQISDEYISVDSGDSYGVMEVQTVSNEKITMQNDDSISLNKGKVTNIMGKLEFIVADDSTLRFAPFVDMSETGTYELRGTVSEEEAFEWTPLNFEGFYYNIDEGIGTEKLEITELSGRTIDDGNLVYTSTPEDVSFEYDDWGDFEVIGFMADKYFAGYPKNDFTNEVSLVSQGQLSKVLLDKSDKTSLVSGSSLVLEEGYALSIVEVDVNGDTVYIRLTKDGDQIDDDIISSDATYAYKMNVGDVDDVPVIAVHFQDVFQGTESSAVFVDGIFQISDEYVSVESGEAFGEMEVTGISETGITMENEDSISLSRDKEVSVMGDIKFKVADDSTVRFYPFVEVETAASEALIIDNNEVVTQGVPMNITVTSRGMAVGNATLKLDSENIGSTSNEGTLRYTPDQTGNFTITAEKDGYASATSNLEVISSQDESRKMTIDIIPEEVFEGTTVEFRVLKAIGGEAIEGAEVAFDGRPIGNTSSNGNITHTVTEVGIHKLTVSKPGLLDAELNFEVKELAARFTFTNLQISPLEVRAGDEATFSVDVSNTGTAPGNYTVELKINGTVADSQAVTLNNGNSTTLKFVHVEEEPGTYIASVRELNSTYEVLEKSGTIWYILGGIILLAAAGVGYLFTAGGWTVEMAKAKINEFIGSIR</sequence>
<dbReference type="Gene3D" id="2.60.98.40">
    <property type="match status" value="2"/>
</dbReference>
<dbReference type="KEGG" id="mhz:Metho_2114"/>
<dbReference type="Proteomes" id="UP000010866">
    <property type="component" value="Chromosome"/>
</dbReference>
<dbReference type="InterPro" id="IPR013783">
    <property type="entry name" value="Ig-like_fold"/>
</dbReference>
<dbReference type="EMBL" id="CP003362">
    <property type="protein sequence ID" value="AGB50279.1"/>
    <property type="molecule type" value="Genomic_DNA"/>
</dbReference>
<dbReference type="HOGENOM" id="CLU_006048_2_0_2"/>
<evidence type="ECO:0000256" key="1">
    <source>
        <dbReference type="SAM" id="Phobius"/>
    </source>
</evidence>
<feature type="domain" description="S-layer family duplication" evidence="2">
    <location>
        <begin position="477"/>
        <end position="730"/>
    </location>
</feature>
<dbReference type="GeneID" id="25396975"/>
<evidence type="ECO:0000313" key="4">
    <source>
        <dbReference type="Proteomes" id="UP000010866"/>
    </source>
</evidence>
<name>L0L1Y2_METHD</name>
<feature type="transmembrane region" description="Helical" evidence="1">
    <location>
        <begin position="1282"/>
        <end position="1302"/>
    </location>
</feature>
<dbReference type="OrthoDB" id="240412at2157"/>
<dbReference type="InterPro" id="IPR006457">
    <property type="entry name" value="S_layer-rel_Mac"/>
</dbReference>
<keyword evidence="1" id="KW-0472">Membrane</keyword>
<keyword evidence="4" id="KW-1185">Reference proteome</keyword>
<protein>
    <submittedName>
        <fullName evidence="3">S-layer-related duplication domain protein</fullName>
    </submittedName>
</protein>
<organism evidence="3 4">
    <name type="scientific">Methanomethylovorans hollandica (strain DSM 15978 / NBRC 107637 / DMS1)</name>
    <dbReference type="NCBI Taxonomy" id="867904"/>
    <lineage>
        <taxon>Archaea</taxon>
        <taxon>Methanobacteriati</taxon>
        <taxon>Methanobacteriota</taxon>
        <taxon>Stenosarchaea group</taxon>
        <taxon>Methanomicrobia</taxon>
        <taxon>Methanosarcinales</taxon>
        <taxon>Methanosarcinaceae</taxon>
        <taxon>Methanomethylovorans</taxon>
    </lineage>
</organism>
<reference evidence="4" key="1">
    <citation type="submission" date="2012-02" db="EMBL/GenBank/DDBJ databases">
        <title>Complete sequence of chromosome of Methanomethylovorans hollandica DSM 15978.</title>
        <authorList>
            <person name="Lucas S."/>
            <person name="Copeland A."/>
            <person name="Lapidus A."/>
            <person name="Glavina del Rio T."/>
            <person name="Dalin E."/>
            <person name="Tice H."/>
            <person name="Bruce D."/>
            <person name="Goodwin L."/>
            <person name="Pitluck S."/>
            <person name="Peters L."/>
            <person name="Mikhailova N."/>
            <person name="Held B."/>
            <person name="Kyrpides N."/>
            <person name="Mavromatis K."/>
            <person name="Ivanova N."/>
            <person name="Brettin T."/>
            <person name="Detter J.C."/>
            <person name="Han C."/>
            <person name="Larimer F."/>
            <person name="Land M."/>
            <person name="Hauser L."/>
            <person name="Markowitz V."/>
            <person name="Cheng J.-F."/>
            <person name="Hugenholtz P."/>
            <person name="Woyke T."/>
            <person name="Wu D."/>
            <person name="Spring S."/>
            <person name="Schroeder M."/>
            <person name="Brambilla E."/>
            <person name="Klenk H.-P."/>
            <person name="Eisen J.A."/>
        </authorList>
    </citation>
    <scope>NUCLEOTIDE SEQUENCE [LARGE SCALE GENOMIC DNA]</scope>
    <source>
        <strain evidence="4">DSM 15978 / NBRC 107637 / DMS1</strain>
    </source>
</reference>
<proteinExistence type="predicted"/>
<dbReference type="Gene3D" id="2.60.40.10">
    <property type="entry name" value="Immunoglobulins"/>
    <property type="match status" value="1"/>
</dbReference>
<feature type="domain" description="S-layer family duplication" evidence="2">
    <location>
        <begin position="753"/>
        <end position="1002"/>
    </location>
</feature>
<evidence type="ECO:0000313" key="3">
    <source>
        <dbReference type="EMBL" id="AGB50279.1"/>
    </source>
</evidence>